<dbReference type="Proteomes" id="UP000823823">
    <property type="component" value="Unassembled WGS sequence"/>
</dbReference>
<name>A0A9D2RMW8_9MICO</name>
<dbReference type="PROSITE" id="PS50263">
    <property type="entry name" value="CN_HYDROLASE"/>
    <property type="match status" value="1"/>
</dbReference>
<dbReference type="PANTHER" id="PTHR23088">
    <property type="entry name" value="NITRILASE-RELATED"/>
    <property type="match status" value="1"/>
</dbReference>
<proteinExistence type="inferred from homology"/>
<dbReference type="InterPro" id="IPR003010">
    <property type="entry name" value="C-N_Hydrolase"/>
</dbReference>
<sequence length="485" mass="51524">MPSDDHDIHDATVPAIAIILAGGASTRMGGTDKTRLQIAGVSSLERVLRAAPADERIVVGPDGQDGAELAARHGARFVLEDPPRSGPLAALARGVQEIGEHAGGDAGGDRKVLVLGGDMPLLRRESLLRLLRTDPRGTRVVALTDDEDQLQFLCAAWPLRRLREELAAIEHPEGGWANLSLRRLYGRLGDDGLITHSSTGAESADLDTPADLAEARSAAGPRVALAQIIVHDDIARNLETVRDTVGRAARTGADLVVFPEATLTPFGTDLRRAAEQHHEAFEELLSELAEIHGLAIVAGSFTPADEGRVHNTVIVRGRDLHVDYRKIHLFDAYGSRESETVAPGQDLITFDLGGSRLGLATCYDIRFPEQFTALARRGADAVLVPVAWAAGPGKSEQLRLLLRARALDSTMAVLAADQTPPAGITGRAPRGIGESAVIGPLGQVRQQLGREEGLLVVDLDLSEVEAARLSLPVLRHGSAAVRDGG</sequence>
<dbReference type="InterPro" id="IPR036526">
    <property type="entry name" value="C-N_Hydrolase_sf"/>
</dbReference>
<evidence type="ECO:0000256" key="1">
    <source>
        <dbReference type="ARBA" id="ARBA00010613"/>
    </source>
</evidence>
<dbReference type="Gene3D" id="3.60.110.10">
    <property type="entry name" value="Carbon-nitrogen hydrolase"/>
    <property type="match status" value="1"/>
</dbReference>
<dbReference type="SUPFAM" id="SSF53448">
    <property type="entry name" value="Nucleotide-diphospho-sugar transferases"/>
    <property type="match status" value="1"/>
</dbReference>
<feature type="domain" description="CN hydrolase" evidence="2">
    <location>
        <begin position="221"/>
        <end position="461"/>
    </location>
</feature>
<reference evidence="3" key="2">
    <citation type="submission" date="2021-04" db="EMBL/GenBank/DDBJ databases">
        <authorList>
            <person name="Gilroy R."/>
        </authorList>
    </citation>
    <scope>NUCLEOTIDE SEQUENCE</scope>
    <source>
        <strain evidence="3">ChiHjej13B12-24818</strain>
    </source>
</reference>
<dbReference type="EMBL" id="DWZH01000034">
    <property type="protein sequence ID" value="HJB09724.1"/>
    <property type="molecule type" value="Genomic_DNA"/>
</dbReference>
<organism evidence="3 4">
    <name type="scientific">Candidatus Brachybacterium merdavium</name>
    <dbReference type="NCBI Taxonomy" id="2838513"/>
    <lineage>
        <taxon>Bacteria</taxon>
        <taxon>Bacillati</taxon>
        <taxon>Actinomycetota</taxon>
        <taxon>Actinomycetes</taxon>
        <taxon>Micrococcales</taxon>
        <taxon>Dermabacteraceae</taxon>
        <taxon>Brachybacterium</taxon>
    </lineage>
</organism>
<dbReference type="InterPro" id="IPR029044">
    <property type="entry name" value="Nucleotide-diphossugar_trans"/>
</dbReference>
<dbReference type="PANTHER" id="PTHR23088:SF27">
    <property type="entry name" value="DEAMINATED GLUTATHIONE AMIDASE"/>
    <property type="match status" value="1"/>
</dbReference>
<dbReference type="InterPro" id="IPR025877">
    <property type="entry name" value="MobA-like_NTP_Trfase"/>
</dbReference>
<dbReference type="Pfam" id="PF12804">
    <property type="entry name" value="NTP_transf_3"/>
    <property type="match status" value="1"/>
</dbReference>
<accession>A0A9D2RMW8</accession>
<dbReference type="Gene3D" id="3.90.550.10">
    <property type="entry name" value="Spore Coat Polysaccharide Biosynthesis Protein SpsA, Chain A"/>
    <property type="match status" value="1"/>
</dbReference>
<keyword evidence="3" id="KW-0808">Transferase</keyword>
<dbReference type="AlphaFoldDB" id="A0A9D2RMW8"/>
<gene>
    <name evidence="3" type="ORF">H9786_04205</name>
</gene>
<evidence type="ECO:0000313" key="3">
    <source>
        <dbReference type="EMBL" id="HJB09724.1"/>
    </source>
</evidence>
<evidence type="ECO:0000259" key="2">
    <source>
        <dbReference type="PROSITE" id="PS50263"/>
    </source>
</evidence>
<comment type="caution">
    <text evidence="3">The sequence shown here is derived from an EMBL/GenBank/DDBJ whole genome shotgun (WGS) entry which is preliminary data.</text>
</comment>
<dbReference type="PROSITE" id="PS01227">
    <property type="entry name" value="UPF0012"/>
    <property type="match status" value="1"/>
</dbReference>
<dbReference type="Pfam" id="PF00795">
    <property type="entry name" value="CN_hydrolase"/>
    <property type="match status" value="1"/>
</dbReference>
<evidence type="ECO:0000313" key="4">
    <source>
        <dbReference type="Proteomes" id="UP000823823"/>
    </source>
</evidence>
<dbReference type="InterPro" id="IPR001110">
    <property type="entry name" value="UPF0012_CS"/>
</dbReference>
<protein>
    <submittedName>
        <fullName evidence="3">NTP transferase domain-containing protein</fullName>
    </submittedName>
</protein>
<dbReference type="SUPFAM" id="SSF56317">
    <property type="entry name" value="Carbon-nitrogen hydrolase"/>
    <property type="match status" value="1"/>
</dbReference>
<comment type="similarity">
    <text evidence="1">Belongs to the carbon-nitrogen hydrolase superfamily. NIT1/NIT2 family.</text>
</comment>
<dbReference type="GO" id="GO:0016779">
    <property type="term" value="F:nucleotidyltransferase activity"/>
    <property type="evidence" value="ECO:0007669"/>
    <property type="project" value="UniProtKB-ARBA"/>
</dbReference>
<reference evidence="3" key="1">
    <citation type="journal article" date="2021" name="PeerJ">
        <title>Extensive microbial diversity within the chicken gut microbiome revealed by metagenomics and culture.</title>
        <authorList>
            <person name="Gilroy R."/>
            <person name="Ravi A."/>
            <person name="Getino M."/>
            <person name="Pursley I."/>
            <person name="Horton D.L."/>
            <person name="Alikhan N.F."/>
            <person name="Baker D."/>
            <person name="Gharbi K."/>
            <person name="Hall N."/>
            <person name="Watson M."/>
            <person name="Adriaenssens E.M."/>
            <person name="Foster-Nyarko E."/>
            <person name="Jarju S."/>
            <person name="Secka A."/>
            <person name="Antonio M."/>
            <person name="Oren A."/>
            <person name="Chaudhuri R.R."/>
            <person name="La Ragione R."/>
            <person name="Hildebrand F."/>
            <person name="Pallen M.J."/>
        </authorList>
    </citation>
    <scope>NUCLEOTIDE SEQUENCE</scope>
    <source>
        <strain evidence="3">ChiHjej13B12-24818</strain>
    </source>
</reference>